<dbReference type="AlphaFoldDB" id="A0A5B7GWZ6"/>
<name>A0A5B7GWZ6_PORTR</name>
<sequence length="63" mass="6814">MGGIYFHAGFTISGKSVETPQMAGFKWQTLTRNLLTEAVPYSQIIVVAESSSSARSVWKGCGM</sequence>
<gene>
    <name evidence="1" type="ORF">E2C01_056219</name>
</gene>
<evidence type="ECO:0000313" key="2">
    <source>
        <dbReference type="Proteomes" id="UP000324222"/>
    </source>
</evidence>
<accession>A0A5B7GWZ6</accession>
<reference evidence="1 2" key="1">
    <citation type="submission" date="2019-05" db="EMBL/GenBank/DDBJ databases">
        <title>Another draft genome of Portunus trituberculatus and its Hox gene families provides insights of decapod evolution.</title>
        <authorList>
            <person name="Jeong J.-H."/>
            <person name="Song I."/>
            <person name="Kim S."/>
            <person name="Choi T."/>
            <person name="Kim D."/>
            <person name="Ryu S."/>
            <person name="Kim W."/>
        </authorList>
    </citation>
    <scope>NUCLEOTIDE SEQUENCE [LARGE SCALE GENOMIC DNA]</scope>
    <source>
        <tissue evidence="1">Muscle</tissue>
    </source>
</reference>
<dbReference type="Proteomes" id="UP000324222">
    <property type="component" value="Unassembled WGS sequence"/>
</dbReference>
<comment type="caution">
    <text evidence="1">The sequence shown here is derived from an EMBL/GenBank/DDBJ whole genome shotgun (WGS) entry which is preliminary data.</text>
</comment>
<keyword evidence="2" id="KW-1185">Reference proteome</keyword>
<organism evidence="1 2">
    <name type="scientific">Portunus trituberculatus</name>
    <name type="common">Swimming crab</name>
    <name type="synonym">Neptunus trituberculatus</name>
    <dbReference type="NCBI Taxonomy" id="210409"/>
    <lineage>
        <taxon>Eukaryota</taxon>
        <taxon>Metazoa</taxon>
        <taxon>Ecdysozoa</taxon>
        <taxon>Arthropoda</taxon>
        <taxon>Crustacea</taxon>
        <taxon>Multicrustacea</taxon>
        <taxon>Malacostraca</taxon>
        <taxon>Eumalacostraca</taxon>
        <taxon>Eucarida</taxon>
        <taxon>Decapoda</taxon>
        <taxon>Pleocyemata</taxon>
        <taxon>Brachyura</taxon>
        <taxon>Eubrachyura</taxon>
        <taxon>Portunoidea</taxon>
        <taxon>Portunidae</taxon>
        <taxon>Portuninae</taxon>
        <taxon>Portunus</taxon>
    </lineage>
</organism>
<evidence type="ECO:0000313" key="1">
    <source>
        <dbReference type="EMBL" id="MPC62136.1"/>
    </source>
</evidence>
<protein>
    <submittedName>
        <fullName evidence="1">Uncharacterized protein</fullName>
    </submittedName>
</protein>
<dbReference type="EMBL" id="VSRR010019333">
    <property type="protein sequence ID" value="MPC62136.1"/>
    <property type="molecule type" value="Genomic_DNA"/>
</dbReference>
<proteinExistence type="predicted"/>